<keyword evidence="1" id="KW-1133">Transmembrane helix</keyword>
<proteinExistence type="predicted"/>
<gene>
    <name evidence="2" type="ORF">A2729_04420</name>
</gene>
<organism evidence="2 3">
    <name type="scientific">Candidatus Buchananbacteria bacterium RIFCSPHIGHO2_01_FULL_39_14</name>
    <dbReference type="NCBI Taxonomy" id="1797532"/>
    <lineage>
        <taxon>Bacteria</taxon>
        <taxon>Candidatus Buchananiibacteriota</taxon>
    </lineage>
</organism>
<feature type="transmembrane region" description="Helical" evidence="1">
    <location>
        <begin position="122"/>
        <end position="145"/>
    </location>
</feature>
<evidence type="ECO:0008006" key="4">
    <source>
        <dbReference type="Google" id="ProtNLM"/>
    </source>
</evidence>
<evidence type="ECO:0000256" key="1">
    <source>
        <dbReference type="SAM" id="Phobius"/>
    </source>
</evidence>
<accession>A0A1G1XUV9</accession>
<dbReference type="InterPro" id="IPR036388">
    <property type="entry name" value="WH-like_DNA-bd_sf"/>
</dbReference>
<reference evidence="2 3" key="1">
    <citation type="journal article" date="2016" name="Nat. Commun.">
        <title>Thousands of microbial genomes shed light on interconnected biogeochemical processes in an aquifer system.</title>
        <authorList>
            <person name="Anantharaman K."/>
            <person name="Brown C.T."/>
            <person name="Hug L.A."/>
            <person name="Sharon I."/>
            <person name="Castelle C.J."/>
            <person name="Probst A.J."/>
            <person name="Thomas B.C."/>
            <person name="Singh A."/>
            <person name="Wilkins M.J."/>
            <person name="Karaoz U."/>
            <person name="Brodie E.L."/>
            <person name="Williams K.H."/>
            <person name="Hubbard S.S."/>
            <person name="Banfield J.F."/>
        </authorList>
    </citation>
    <scope>NUCLEOTIDE SEQUENCE [LARGE SCALE GENOMIC DNA]</scope>
</reference>
<dbReference type="SUPFAM" id="SSF46785">
    <property type="entry name" value="Winged helix' DNA-binding domain"/>
    <property type="match status" value="1"/>
</dbReference>
<keyword evidence="1" id="KW-0812">Transmembrane</keyword>
<name>A0A1G1XUV9_9BACT</name>
<protein>
    <recommendedName>
        <fullName evidence="4">HTH arsR-type domain-containing protein</fullName>
    </recommendedName>
</protein>
<dbReference type="EMBL" id="MHIB01000037">
    <property type="protein sequence ID" value="OGY43390.1"/>
    <property type="molecule type" value="Genomic_DNA"/>
</dbReference>
<evidence type="ECO:0000313" key="2">
    <source>
        <dbReference type="EMBL" id="OGY43390.1"/>
    </source>
</evidence>
<keyword evidence="1" id="KW-0472">Membrane</keyword>
<evidence type="ECO:0000313" key="3">
    <source>
        <dbReference type="Proteomes" id="UP000178930"/>
    </source>
</evidence>
<dbReference type="STRING" id="1797532.A2729_04420"/>
<comment type="caution">
    <text evidence="2">The sequence shown here is derived from an EMBL/GenBank/DDBJ whole genome shotgun (WGS) entry which is preliminary data.</text>
</comment>
<dbReference type="Proteomes" id="UP000178930">
    <property type="component" value="Unassembled WGS sequence"/>
</dbReference>
<sequence length="204" mass="23475">MLEQLFGSTTRVKLLRLFLNNPSQPFYLRELARKIKTQLNSIRREIDNLEKIGIVKSVQLAASTPTAKVKHQPKIKKSSKKYFLVDSDFILFPELKALLLKAQLLLERSFVSKIEKMSAVKLFILTGAFVGIEGFATDMLVVGMVNRKKLAGIVKDFEKELNHSINYTSMTVSEFRYRQDITDRFLYDILEGRKIIIIDKISDD</sequence>
<dbReference type="InterPro" id="IPR036390">
    <property type="entry name" value="WH_DNA-bd_sf"/>
</dbReference>
<dbReference type="Gene3D" id="1.10.10.10">
    <property type="entry name" value="Winged helix-like DNA-binding domain superfamily/Winged helix DNA-binding domain"/>
    <property type="match status" value="1"/>
</dbReference>
<dbReference type="AlphaFoldDB" id="A0A1G1XUV9"/>